<protein>
    <submittedName>
        <fullName evidence="2">Uncharacterized protein</fullName>
    </submittedName>
</protein>
<geneLocation type="plasmid" evidence="3">
    <name>ppaltyr11z</name>
</geneLocation>
<gene>
    <name evidence="2" type="ORF">B1H58_20585</name>
</gene>
<keyword evidence="1" id="KW-0812">Transmembrane</keyword>
<keyword evidence="3" id="KW-1185">Reference proteome</keyword>
<dbReference type="Proteomes" id="UP000192900">
    <property type="component" value="Plasmid pPALTYR11Z"/>
</dbReference>
<evidence type="ECO:0000313" key="2">
    <source>
        <dbReference type="EMBL" id="ARJ44416.1"/>
    </source>
</evidence>
<feature type="transmembrane region" description="Helical" evidence="1">
    <location>
        <begin position="12"/>
        <end position="33"/>
    </location>
</feature>
<keyword evidence="1" id="KW-0472">Membrane</keyword>
<dbReference type="RefSeq" id="WP_085072428.1">
    <property type="nucleotide sequence ID" value="NZ_CP019707.1"/>
</dbReference>
<evidence type="ECO:0000313" key="3">
    <source>
        <dbReference type="Proteomes" id="UP000192900"/>
    </source>
</evidence>
<evidence type="ECO:0000256" key="1">
    <source>
        <dbReference type="SAM" id="Phobius"/>
    </source>
</evidence>
<organism evidence="2 3">
    <name type="scientific">Pantoea alhagi</name>
    <dbReference type="NCBI Taxonomy" id="1891675"/>
    <lineage>
        <taxon>Bacteria</taxon>
        <taxon>Pseudomonadati</taxon>
        <taxon>Pseudomonadota</taxon>
        <taxon>Gammaproteobacteria</taxon>
        <taxon>Enterobacterales</taxon>
        <taxon>Erwiniaceae</taxon>
        <taxon>Pantoea</taxon>
    </lineage>
</organism>
<proteinExistence type="predicted"/>
<keyword evidence="2" id="KW-0614">Plasmid</keyword>
<accession>A0A1W6BBB5</accession>
<dbReference type="KEGG" id="palh:B1H58_20585"/>
<feature type="transmembrane region" description="Helical" evidence="1">
    <location>
        <begin position="54"/>
        <end position="75"/>
    </location>
</feature>
<reference evidence="2 3" key="1">
    <citation type="submission" date="2017-02" db="EMBL/GenBank/DDBJ databases">
        <title>Complete genome sequence of the drought resistance-promoting endophyte Pantoea alhagi LTYR-11Z.</title>
        <authorList>
            <person name="Zhang L."/>
        </authorList>
    </citation>
    <scope>NUCLEOTIDE SEQUENCE [LARGE SCALE GENOMIC DNA]</scope>
    <source>
        <strain evidence="2 3">LTYR-11Z</strain>
        <plasmid evidence="3">Plasmid ppaltyr11z</plasmid>
    </source>
</reference>
<dbReference type="EMBL" id="CP019707">
    <property type="protein sequence ID" value="ARJ44416.1"/>
    <property type="molecule type" value="Genomic_DNA"/>
</dbReference>
<sequence>MLDTIYDGVNFFTAMVFAVLIWATFCIASWYNFFSEARRSSWHSGGLSDFIDLFPGWLINGVLAAWFIAGTFPLLNYVADKEQFGSAVGRAREMGFFDERPWYGVGVYQFLAVVLILVASYLIHRYRDD</sequence>
<keyword evidence="1" id="KW-1133">Transmembrane helix</keyword>
<dbReference type="OrthoDB" id="6538481at2"/>
<dbReference type="AlphaFoldDB" id="A0A1W6BBB5"/>
<name>A0A1W6BBB5_9GAMM</name>
<feature type="transmembrane region" description="Helical" evidence="1">
    <location>
        <begin position="102"/>
        <end position="123"/>
    </location>
</feature>